<name>A0ABW9J557_9SPHI</name>
<dbReference type="Proteomes" id="UP001517247">
    <property type="component" value="Unassembled WGS sequence"/>
</dbReference>
<dbReference type="RefSeq" id="WP_138722028.1">
    <property type="nucleotide sequence ID" value="NZ_SSHJ02000001.1"/>
</dbReference>
<dbReference type="PROSITE" id="PS51257">
    <property type="entry name" value="PROKAR_LIPOPROTEIN"/>
    <property type="match status" value="1"/>
</dbReference>
<dbReference type="EMBL" id="SSHJ02000001">
    <property type="protein sequence ID" value="MFN0254918.1"/>
    <property type="molecule type" value="Genomic_DNA"/>
</dbReference>
<evidence type="ECO:0000313" key="2">
    <source>
        <dbReference type="Proteomes" id="UP001517247"/>
    </source>
</evidence>
<evidence type="ECO:0008006" key="3">
    <source>
        <dbReference type="Google" id="ProtNLM"/>
    </source>
</evidence>
<comment type="caution">
    <text evidence="1">The sequence shown here is derived from an EMBL/GenBank/DDBJ whole genome shotgun (WGS) entry which is preliminary data.</text>
</comment>
<protein>
    <recommendedName>
        <fullName evidence="3">Lipoprotein</fullName>
    </recommendedName>
</protein>
<sequence>MVKYFRAFLFAFAVAILISSCKGKVKPIGQAPLDLLDIDFGTKMSTLYPDKYKSKNWDNYYDIPVGEDTRMIERDTTFINEFSEDQKAVGIEYRQRSSSTGDTLAIAVDQTFSSLSIAFSIDDKIKAIGAETSEISNQQTKKFIQTLSKKYGEAKKLEGEFMSKFTIYEWETKDRIFRYATIFNNEKNTLKLEVDKNQGSIKPMEKTPHHDGYFFVINKAYLKDIETLHTGTFVYIK</sequence>
<gene>
    <name evidence="1" type="ORF">E6A44_005000</name>
</gene>
<proteinExistence type="predicted"/>
<accession>A0ABW9J557</accession>
<organism evidence="1 2">
    <name type="scientific">Pedobacter ureilyticus</name>
    <dbReference type="NCBI Taxonomy" id="1393051"/>
    <lineage>
        <taxon>Bacteria</taxon>
        <taxon>Pseudomonadati</taxon>
        <taxon>Bacteroidota</taxon>
        <taxon>Sphingobacteriia</taxon>
        <taxon>Sphingobacteriales</taxon>
        <taxon>Sphingobacteriaceae</taxon>
        <taxon>Pedobacter</taxon>
    </lineage>
</organism>
<evidence type="ECO:0000313" key="1">
    <source>
        <dbReference type="EMBL" id="MFN0254918.1"/>
    </source>
</evidence>
<keyword evidence="2" id="KW-1185">Reference proteome</keyword>
<reference evidence="1 2" key="1">
    <citation type="submission" date="2024-12" db="EMBL/GenBank/DDBJ databases">
        <authorList>
            <person name="Hu S."/>
        </authorList>
    </citation>
    <scope>NUCLEOTIDE SEQUENCE [LARGE SCALE GENOMIC DNA]</scope>
    <source>
        <strain evidence="1 2">THG-T11</strain>
    </source>
</reference>